<dbReference type="Proteomes" id="UP000682733">
    <property type="component" value="Unassembled WGS sequence"/>
</dbReference>
<dbReference type="InterPro" id="IPR011042">
    <property type="entry name" value="6-blade_b-propeller_TolB-like"/>
</dbReference>
<dbReference type="Gene3D" id="3.40.50.1110">
    <property type="entry name" value="SGNH hydrolase"/>
    <property type="match status" value="1"/>
</dbReference>
<sequence length="712" mass="76283">MPRFVNATDAGYVYVVNANKGNVEQFKLDNAPTSKTNPTVVASNLYNPWGVYVTSDAVYVSDSFNHQVKRYAHGASPTSGGVVVAGGNGPGPARDQLIYPYGMFVDCSGNIYIADSGNNRVQRWAPGAKSGCTVAGNPNGQKGTGLNELSTPEDVRFDKQGNMFVSDTGNYRVLKFAPGSSTGVSVASGNGKPANGFNTAIGFYVDACDTVYLSAIQGVIKFPPGSNGTGIPLFGGPIGYSGGITIDTDGNFYVGLRGANTVQKFTLLSSSGVYTTPRVSPTCSASVTDVANPLFKTIVAQHDLLIRTLCHQYQSKANLLDSACLSPQSNASSSQAFVSNRSTQTRFKEFCSPPTVQSNHSLSSISSSDSIMSPNHDINHTGDKSNNSNSYAAVVTSSPIPPTSLANMNSSKKADSTSLNSNPLLSQKSFIHPTPVLVTVTGSSITQDLEPGTVNLNNKPYRFLIRTKKGCTIEQMTEYLQDKHFQPSPHFVMNIGTINLKHDDPGIALDKTKLLVQSFKKSYPQSSLALTTLSPLLVRGTKSSVDHVRNDITEYNRLLTSIDGVDIIKVNYDDRSMVCVDGIHLSDSGTRGYRGNGGHPGLVKLVALDDISEEISYKSSPGKSGSGDGQSGQPGKAGKHDTFQVTSQFFDTYCNPQKSTPYQPWLAANLNEFLGKMARLEGLPPYEVHTLPDIEHDAKQILILKEKFAEAI</sequence>
<dbReference type="PANTHER" id="PTHR24104:SF25">
    <property type="entry name" value="PROTEIN LIN-41"/>
    <property type="match status" value="1"/>
</dbReference>
<reference evidence="5" key="1">
    <citation type="submission" date="2021-02" db="EMBL/GenBank/DDBJ databases">
        <authorList>
            <person name="Nowell W R."/>
        </authorList>
    </citation>
    <scope>NUCLEOTIDE SEQUENCE</scope>
</reference>
<dbReference type="EMBL" id="CAJNOK010005308">
    <property type="protein sequence ID" value="CAF0968058.1"/>
    <property type="molecule type" value="Genomic_DNA"/>
</dbReference>
<gene>
    <name evidence="4" type="ORF">OVA965_LOCUS12953</name>
    <name evidence="5" type="ORF">TMI583_LOCUS12958</name>
</gene>
<dbReference type="InterPro" id="IPR050952">
    <property type="entry name" value="TRIM-NHL_E3_ligases"/>
</dbReference>
<evidence type="ECO:0000256" key="1">
    <source>
        <dbReference type="ARBA" id="ARBA00022737"/>
    </source>
</evidence>
<evidence type="ECO:0000313" key="4">
    <source>
        <dbReference type="EMBL" id="CAF0968058.1"/>
    </source>
</evidence>
<comment type="caution">
    <text evidence="5">The sequence shown here is derived from an EMBL/GenBank/DDBJ whole genome shotgun (WGS) entry which is preliminary data.</text>
</comment>
<dbReference type="PANTHER" id="PTHR24104">
    <property type="entry name" value="E3 UBIQUITIN-PROTEIN LIGASE NHLRC1-RELATED"/>
    <property type="match status" value="1"/>
</dbReference>
<dbReference type="Proteomes" id="UP000677228">
    <property type="component" value="Unassembled WGS sequence"/>
</dbReference>
<dbReference type="AlphaFoldDB" id="A0A8S2IBV7"/>
<evidence type="ECO:0000313" key="6">
    <source>
        <dbReference type="Proteomes" id="UP000682733"/>
    </source>
</evidence>
<dbReference type="InterPro" id="IPR036514">
    <property type="entry name" value="SGNH_hydro_sf"/>
</dbReference>
<dbReference type="PROSITE" id="PS51125">
    <property type="entry name" value="NHL"/>
    <property type="match status" value="1"/>
</dbReference>
<dbReference type="SUPFAM" id="SSF101898">
    <property type="entry name" value="NHL repeat"/>
    <property type="match status" value="1"/>
</dbReference>
<dbReference type="GO" id="GO:0008270">
    <property type="term" value="F:zinc ion binding"/>
    <property type="evidence" value="ECO:0007669"/>
    <property type="project" value="UniProtKB-KW"/>
</dbReference>
<keyword evidence="1" id="KW-0677">Repeat</keyword>
<dbReference type="Pfam" id="PF01436">
    <property type="entry name" value="NHL"/>
    <property type="match status" value="1"/>
</dbReference>
<dbReference type="SUPFAM" id="SSF52266">
    <property type="entry name" value="SGNH hydrolase"/>
    <property type="match status" value="1"/>
</dbReference>
<dbReference type="EMBL" id="CAJOBA010005315">
    <property type="protein sequence ID" value="CAF3739755.1"/>
    <property type="molecule type" value="Genomic_DNA"/>
</dbReference>
<dbReference type="Gene3D" id="2.120.10.30">
    <property type="entry name" value="TolB, C-terminal domain"/>
    <property type="match status" value="1"/>
</dbReference>
<feature type="compositionally biased region" description="Polar residues" evidence="3">
    <location>
        <begin position="384"/>
        <end position="396"/>
    </location>
</feature>
<feature type="compositionally biased region" description="Low complexity" evidence="3">
    <location>
        <begin position="358"/>
        <end position="376"/>
    </location>
</feature>
<proteinExistence type="predicted"/>
<feature type="repeat" description="NHL" evidence="2">
    <location>
        <begin position="140"/>
        <end position="179"/>
    </location>
</feature>
<name>A0A8S2IBV7_9BILA</name>
<dbReference type="InterPro" id="IPR001258">
    <property type="entry name" value="NHL_repeat"/>
</dbReference>
<evidence type="ECO:0000313" key="5">
    <source>
        <dbReference type="EMBL" id="CAF3739755.1"/>
    </source>
</evidence>
<evidence type="ECO:0000256" key="3">
    <source>
        <dbReference type="SAM" id="MobiDB-lite"/>
    </source>
</evidence>
<evidence type="ECO:0000256" key="2">
    <source>
        <dbReference type="PROSITE-ProRule" id="PRU00504"/>
    </source>
</evidence>
<accession>A0A8S2IBV7</accession>
<feature type="region of interest" description="Disordered" evidence="3">
    <location>
        <begin position="351"/>
        <end position="396"/>
    </location>
</feature>
<dbReference type="Gene3D" id="2.40.10.500">
    <property type="match status" value="2"/>
</dbReference>
<protein>
    <submittedName>
        <fullName evidence="5">Uncharacterized protein</fullName>
    </submittedName>
</protein>
<dbReference type="CDD" id="cd05819">
    <property type="entry name" value="NHL"/>
    <property type="match status" value="1"/>
</dbReference>
<organism evidence="5 6">
    <name type="scientific">Didymodactylos carnosus</name>
    <dbReference type="NCBI Taxonomy" id="1234261"/>
    <lineage>
        <taxon>Eukaryota</taxon>
        <taxon>Metazoa</taxon>
        <taxon>Spiralia</taxon>
        <taxon>Gnathifera</taxon>
        <taxon>Rotifera</taxon>
        <taxon>Eurotatoria</taxon>
        <taxon>Bdelloidea</taxon>
        <taxon>Philodinida</taxon>
        <taxon>Philodinidae</taxon>
        <taxon>Didymodactylos</taxon>
    </lineage>
</organism>
<feature type="region of interest" description="Disordered" evidence="3">
    <location>
        <begin position="617"/>
        <end position="640"/>
    </location>
</feature>